<organism evidence="1 2">
    <name type="scientific">Zalaria obscura</name>
    <dbReference type="NCBI Taxonomy" id="2024903"/>
    <lineage>
        <taxon>Eukaryota</taxon>
        <taxon>Fungi</taxon>
        <taxon>Dikarya</taxon>
        <taxon>Ascomycota</taxon>
        <taxon>Pezizomycotina</taxon>
        <taxon>Dothideomycetes</taxon>
        <taxon>Dothideomycetidae</taxon>
        <taxon>Dothideales</taxon>
        <taxon>Zalariaceae</taxon>
        <taxon>Zalaria</taxon>
    </lineage>
</organism>
<accession>A0ACC3SGW5</accession>
<dbReference type="Proteomes" id="UP001320706">
    <property type="component" value="Unassembled WGS sequence"/>
</dbReference>
<dbReference type="EMBL" id="JAMKPW020000012">
    <property type="protein sequence ID" value="KAK8212907.1"/>
    <property type="molecule type" value="Genomic_DNA"/>
</dbReference>
<proteinExistence type="predicted"/>
<reference evidence="1" key="1">
    <citation type="submission" date="2024-02" db="EMBL/GenBank/DDBJ databases">
        <title>Metagenome Assembled Genome of Zalaria obscura JY119.</title>
        <authorList>
            <person name="Vighnesh L."/>
            <person name="Jagadeeshwari U."/>
            <person name="Venkata Ramana C."/>
            <person name="Sasikala C."/>
        </authorList>
    </citation>
    <scope>NUCLEOTIDE SEQUENCE</scope>
    <source>
        <strain evidence="1">JY119</strain>
    </source>
</reference>
<name>A0ACC3SGW5_9PEZI</name>
<sequence>MSLRHQLVEMGFEAERADLAVKKANNLDAAIDWLGKNQDRSLEELKEEANEELEELEEGAPALQPGETARSLVCKDCGKKFRSQAQAEFHASKSEHTNFEESTEEIAPLTEEEKAARLNELRAKLAAKKANLSVEDKMAQKRNDEIKRKATKEQQDIKEELQKKEQIKEAQKKRQEKLADIEAKKRIQAKIAADKEERRLKAEREKAARSGQPLPVQQEPVKPAQPAAPKPAASYTEARLRLQTPGGTVQKSFPVETTLFEVAEAVAQEAGVQISSFQMNFPRKVFDGQDLGQTLKEAGLVPSAALICK</sequence>
<evidence type="ECO:0000313" key="2">
    <source>
        <dbReference type="Proteomes" id="UP001320706"/>
    </source>
</evidence>
<comment type="caution">
    <text evidence="1">The sequence shown here is derived from an EMBL/GenBank/DDBJ whole genome shotgun (WGS) entry which is preliminary data.</text>
</comment>
<keyword evidence="2" id="KW-1185">Reference proteome</keyword>
<evidence type="ECO:0000313" key="1">
    <source>
        <dbReference type="EMBL" id="KAK8212907.1"/>
    </source>
</evidence>
<protein>
    <submittedName>
        <fullName evidence="1">Uncharacterized protein</fullName>
    </submittedName>
</protein>
<gene>
    <name evidence="1" type="ORF">M8818_003072</name>
</gene>